<dbReference type="InterPro" id="IPR029063">
    <property type="entry name" value="SAM-dependent_MTases_sf"/>
</dbReference>
<evidence type="ECO:0000256" key="3">
    <source>
        <dbReference type="ARBA" id="ARBA00047418"/>
    </source>
</evidence>
<comment type="catalytic activity">
    <reaction evidence="4">
        <text>a 5'-end (N(7)-methyl 5'-triphosphoguanosine)-ribonucleoside in snoRNA + S-adenosyl-L-methionine = a 5'-end (N(2),N(7)-dimethyl 5'-triphosphoguanosine)-ribonucleoside in snoRNA + S-adenosyl-L-homocysteine + H(+)</text>
        <dbReference type="Rhea" id="RHEA:78475"/>
        <dbReference type="Rhea" id="RHEA-COMP:19086"/>
        <dbReference type="Rhea" id="RHEA-COMP:19088"/>
        <dbReference type="ChEBI" id="CHEBI:15378"/>
        <dbReference type="ChEBI" id="CHEBI:57856"/>
        <dbReference type="ChEBI" id="CHEBI:59789"/>
        <dbReference type="ChEBI" id="CHEBI:156461"/>
        <dbReference type="ChEBI" id="CHEBI:172880"/>
    </reaction>
    <physiologicalReaction direction="left-to-right" evidence="4">
        <dbReference type="Rhea" id="RHEA:78476"/>
    </physiologicalReaction>
</comment>
<evidence type="ECO:0000256" key="4">
    <source>
        <dbReference type="ARBA" id="ARBA00048740"/>
    </source>
</evidence>
<dbReference type="GO" id="GO:0071164">
    <property type="term" value="F:RNA cap trimethylguanosine synthase activity"/>
    <property type="evidence" value="ECO:0007669"/>
    <property type="project" value="TreeGrafter"/>
</dbReference>
<comment type="similarity">
    <text evidence="2">Belongs to the methyltransferase superfamily. Trimethylguanosine synthase family.</text>
</comment>
<dbReference type="PANTHER" id="PTHR14741:SF41">
    <property type="entry name" value="TRIMETHYLGUANOSINE SYNTHASE"/>
    <property type="match status" value="1"/>
</dbReference>
<evidence type="ECO:0000313" key="10">
    <source>
        <dbReference type="RefSeq" id="XP_056842428.1"/>
    </source>
</evidence>
<dbReference type="Proteomes" id="UP000504610">
    <property type="component" value="Chromosome 5"/>
</dbReference>
<dbReference type="SUPFAM" id="SSF53335">
    <property type="entry name" value="S-adenosyl-L-methionine-dependent methyltransferases"/>
    <property type="match status" value="1"/>
</dbReference>
<dbReference type="GO" id="GO:0005634">
    <property type="term" value="C:nucleus"/>
    <property type="evidence" value="ECO:0007669"/>
    <property type="project" value="TreeGrafter"/>
</dbReference>
<comment type="catalytic activity">
    <reaction evidence="5">
        <text>a 5'-end (N(2),N(7)-dimethyl 5'-triphosphoguanosine)-ribonucleoside in snRNA + S-adenosyl-L-methionine = a 5'-end (N(2),N(2),N(7)-trimethyl 5'-triphosphoguanosine)-ribonucleoside in snRNA + S-adenosyl-L-homocysteine + H(+)</text>
        <dbReference type="Rhea" id="RHEA:78479"/>
        <dbReference type="Rhea" id="RHEA-COMP:19087"/>
        <dbReference type="Rhea" id="RHEA-COMP:19089"/>
        <dbReference type="ChEBI" id="CHEBI:15378"/>
        <dbReference type="ChEBI" id="CHEBI:57856"/>
        <dbReference type="ChEBI" id="CHEBI:59789"/>
        <dbReference type="ChEBI" id="CHEBI:167623"/>
        <dbReference type="ChEBI" id="CHEBI:172880"/>
    </reaction>
    <physiologicalReaction direction="left-to-right" evidence="5">
        <dbReference type="Rhea" id="RHEA:78480"/>
    </physiologicalReaction>
</comment>
<evidence type="ECO:0000313" key="8">
    <source>
        <dbReference type="Proteomes" id="UP000504610"/>
    </source>
</evidence>
<evidence type="ECO:0000313" key="9">
    <source>
        <dbReference type="RefSeq" id="XP_018492285.1"/>
    </source>
</evidence>
<dbReference type="InterPro" id="IPR019012">
    <property type="entry name" value="RNA_cap_Gua-N2-MeTrfase"/>
</dbReference>
<dbReference type="RefSeq" id="XP_018492285.1">
    <property type="nucleotide sequence ID" value="XM_018636783.2"/>
</dbReference>
<dbReference type="OrthoDB" id="1079532at2759"/>
<dbReference type="RefSeq" id="XP_056842428.1">
    <property type="nucleotide sequence ID" value="XM_056986448.1"/>
</dbReference>
<dbReference type="AlphaFoldDB" id="A0A6J0P6K9"/>
<keyword evidence="8" id="KW-1185">Reference proteome</keyword>
<comment type="catalytic activity">
    <reaction evidence="6">
        <text>a 5'-end (N(7)-methyl 5'-triphosphoguanosine)-ribonucleoside in snRNA + S-adenosyl-L-methionine = a 5'-end (N(2),N(7)-dimethyl 5'-triphosphoguanosine)-ribonucleoside in snRNA + S-adenosyl-L-homocysteine + H(+)</text>
        <dbReference type="Rhea" id="RHEA:78471"/>
        <dbReference type="Rhea" id="RHEA-COMP:19085"/>
        <dbReference type="Rhea" id="RHEA-COMP:19087"/>
        <dbReference type="ChEBI" id="CHEBI:15378"/>
        <dbReference type="ChEBI" id="CHEBI:57856"/>
        <dbReference type="ChEBI" id="CHEBI:59789"/>
        <dbReference type="ChEBI" id="CHEBI:156461"/>
        <dbReference type="ChEBI" id="CHEBI:172880"/>
    </reaction>
    <physiologicalReaction direction="left-to-right" evidence="6">
        <dbReference type="Rhea" id="RHEA:78472"/>
    </physiologicalReaction>
</comment>
<evidence type="ECO:0000256" key="5">
    <source>
        <dbReference type="ARBA" id="ARBA00048763"/>
    </source>
</evidence>
<organism evidence="8 9">
    <name type="scientific">Raphanus sativus</name>
    <name type="common">Radish</name>
    <name type="synonym">Raphanus raphanistrum var. sativus</name>
    <dbReference type="NCBI Taxonomy" id="3726"/>
    <lineage>
        <taxon>Eukaryota</taxon>
        <taxon>Viridiplantae</taxon>
        <taxon>Streptophyta</taxon>
        <taxon>Embryophyta</taxon>
        <taxon>Tracheophyta</taxon>
        <taxon>Spermatophyta</taxon>
        <taxon>Magnoliopsida</taxon>
        <taxon>eudicotyledons</taxon>
        <taxon>Gunneridae</taxon>
        <taxon>Pentapetalae</taxon>
        <taxon>rosids</taxon>
        <taxon>malvids</taxon>
        <taxon>Brassicales</taxon>
        <taxon>Brassicaceae</taxon>
        <taxon>Brassiceae</taxon>
        <taxon>Raphanus</taxon>
    </lineage>
</organism>
<dbReference type="GeneID" id="108862598"/>
<reference evidence="9 10" key="2">
    <citation type="submission" date="2025-04" db="UniProtKB">
        <authorList>
            <consortium name="RefSeq"/>
        </authorList>
    </citation>
    <scope>IDENTIFICATION</scope>
    <source>
        <tissue evidence="9 10">Leaf</tissue>
    </source>
</reference>
<dbReference type="PANTHER" id="PTHR14741">
    <property type="entry name" value="S-ADENOSYLMETHIONINE-DEPENDENT METHYLTRANSFERASE RELATED"/>
    <property type="match status" value="1"/>
</dbReference>
<comment type="catalytic activity">
    <reaction evidence="3">
        <text>a 5'-end (N(2),N(7)-dimethyl 5'-triphosphoguanosine)-ribonucleoside in snoRNA + S-adenosyl-L-methionine = a 5'-end (N(2),N(2),N(7)-trimethyl 5'-triphosphoguanosine)-ribonucleoside in snoRNA + S-adenosyl-L-homocysteine + H(+)</text>
        <dbReference type="Rhea" id="RHEA:78507"/>
        <dbReference type="Rhea" id="RHEA-COMP:19088"/>
        <dbReference type="Rhea" id="RHEA-COMP:19090"/>
        <dbReference type="ChEBI" id="CHEBI:15378"/>
        <dbReference type="ChEBI" id="CHEBI:57856"/>
        <dbReference type="ChEBI" id="CHEBI:59789"/>
        <dbReference type="ChEBI" id="CHEBI:167623"/>
        <dbReference type="ChEBI" id="CHEBI:172880"/>
    </reaction>
    <physiologicalReaction direction="left-to-right" evidence="3">
        <dbReference type="Rhea" id="RHEA:78508"/>
    </physiologicalReaction>
</comment>
<dbReference type="Pfam" id="PF09445">
    <property type="entry name" value="Methyltransf_15"/>
    <property type="match status" value="1"/>
</dbReference>
<evidence type="ECO:0000256" key="2">
    <source>
        <dbReference type="ARBA" id="ARBA00025783"/>
    </source>
</evidence>
<evidence type="ECO:0000256" key="1">
    <source>
        <dbReference type="ARBA" id="ARBA00018517"/>
    </source>
</evidence>
<sequence length="124" mass="13697">MAMNNAKVYGVANYVDFVVGDFFQLAPSLKGDVSFLSPPWGGPKYCQVESFKMDMLQPKDGYSLFKIVQSITPNIIMYLPKNVDLAQLEELASLSSPPLTLEIEESYIGGKMIAITAYFSRNAA</sequence>
<dbReference type="Gene3D" id="3.40.50.150">
    <property type="entry name" value="Vaccinia Virus protein VP39"/>
    <property type="match status" value="1"/>
</dbReference>
<reference evidence="8" key="1">
    <citation type="journal article" date="2019" name="Database">
        <title>The radish genome database (RadishGD): an integrated information resource for radish genomics.</title>
        <authorList>
            <person name="Yu H.J."/>
            <person name="Baek S."/>
            <person name="Lee Y.J."/>
            <person name="Cho A."/>
            <person name="Mun J.H."/>
        </authorList>
    </citation>
    <scope>NUCLEOTIDE SEQUENCE [LARGE SCALE GENOMIC DNA]</scope>
    <source>
        <strain evidence="8">cv. WK10039</strain>
    </source>
</reference>
<protein>
    <recommendedName>
        <fullName evidence="1">Trimethylguanosine synthase</fullName>
    </recommendedName>
    <alternativeName>
        <fullName evidence="7">Cap-specific guanine-N(2) methyltransferase</fullName>
    </alternativeName>
</protein>
<evidence type="ECO:0000256" key="6">
    <source>
        <dbReference type="ARBA" id="ARBA00049075"/>
    </source>
</evidence>
<accession>A0A6J0P6K9</accession>
<name>A0A6J0P6K9_RAPSA</name>
<gene>
    <name evidence="9 10" type="primary">LOC108862598</name>
</gene>
<evidence type="ECO:0000256" key="7">
    <source>
        <dbReference type="ARBA" id="ARBA00049790"/>
    </source>
</evidence>
<proteinExistence type="inferred from homology"/>